<dbReference type="Gene3D" id="3.20.20.190">
    <property type="entry name" value="Phosphatidylinositol (PI) phosphodiesterase"/>
    <property type="match status" value="1"/>
</dbReference>
<dbReference type="InterPro" id="IPR017946">
    <property type="entry name" value="PLC-like_Pdiesterase_TIM-brl"/>
</dbReference>
<gene>
    <name evidence="2" type="ORF">BDA99DRAFT_491487</name>
</gene>
<keyword evidence="3" id="KW-1185">Reference proteome</keyword>
<sequence>MFKRLLTATTVIASLFAMNASAQDACNGYTEFCSRPYNDLTYVLTHNSYAYVASPAANQQCPISAQLADGVRALKLSAVRSENSTDIHLCHTSCSILDSGKAQDTLTKIATWLKDNPNEVLTIMWNIPNNDLSASDIQGPYEASGILDYAHVQPQQNLTWPTLQEMISSGKRVVNFLDINADQNSIPWLHSQYDYVFETPYDNRNETSFSCTVDRPPNPANQEQMMYGMNHFLYGQLPWGDNVIQIPQSGSANVTNSEGSLLKQANDCDQAFGKRPNFLIVDFYNRGQTLEIAAQLNNVTYNSKELECDKVDPNTANDNSDSAANSLLIMTPFSLMLVGIVMTFM</sequence>
<dbReference type="AlphaFoldDB" id="A0AAD5KBG2"/>
<evidence type="ECO:0000313" key="2">
    <source>
        <dbReference type="EMBL" id="KAI9278225.1"/>
    </source>
</evidence>
<dbReference type="EMBL" id="JAIXMP010000001">
    <property type="protein sequence ID" value="KAI9278225.1"/>
    <property type="molecule type" value="Genomic_DNA"/>
</dbReference>
<dbReference type="InterPro" id="IPR051057">
    <property type="entry name" value="PI-PLC_domain"/>
</dbReference>
<feature type="chain" id="PRO_5042275649" evidence="1">
    <location>
        <begin position="23"/>
        <end position="345"/>
    </location>
</feature>
<dbReference type="Pfam" id="PF26146">
    <property type="entry name" value="PI-PLC_X"/>
    <property type="match status" value="1"/>
</dbReference>
<proteinExistence type="predicted"/>
<protein>
    <submittedName>
        <fullName evidence="2">PLC-like phosphodiesterase</fullName>
    </submittedName>
</protein>
<comment type="caution">
    <text evidence="2">The sequence shown here is derived from an EMBL/GenBank/DDBJ whole genome shotgun (WGS) entry which is preliminary data.</text>
</comment>
<feature type="signal peptide" evidence="1">
    <location>
        <begin position="1"/>
        <end position="22"/>
    </location>
</feature>
<dbReference type="Proteomes" id="UP001209540">
    <property type="component" value="Unassembled WGS sequence"/>
</dbReference>
<evidence type="ECO:0000313" key="3">
    <source>
        <dbReference type="Proteomes" id="UP001209540"/>
    </source>
</evidence>
<reference evidence="2" key="1">
    <citation type="journal article" date="2022" name="IScience">
        <title>Evolution of zygomycete secretomes and the origins of terrestrial fungal ecologies.</title>
        <authorList>
            <person name="Chang Y."/>
            <person name="Wang Y."/>
            <person name="Mondo S."/>
            <person name="Ahrendt S."/>
            <person name="Andreopoulos W."/>
            <person name="Barry K."/>
            <person name="Beard J."/>
            <person name="Benny G.L."/>
            <person name="Blankenship S."/>
            <person name="Bonito G."/>
            <person name="Cuomo C."/>
            <person name="Desiro A."/>
            <person name="Gervers K.A."/>
            <person name="Hundley H."/>
            <person name="Kuo A."/>
            <person name="LaButti K."/>
            <person name="Lang B.F."/>
            <person name="Lipzen A."/>
            <person name="O'Donnell K."/>
            <person name="Pangilinan J."/>
            <person name="Reynolds N."/>
            <person name="Sandor L."/>
            <person name="Smith M.E."/>
            <person name="Tsang A."/>
            <person name="Grigoriev I.V."/>
            <person name="Stajich J.E."/>
            <person name="Spatafora J.W."/>
        </authorList>
    </citation>
    <scope>NUCLEOTIDE SEQUENCE</scope>
    <source>
        <strain evidence="2">RSA 2281</strain>
    </source>
</reference>
<dbReference type="PANTHER" id="PTHR13593:SF140">
    <property type="entry name" value="PLC-LIKE PHOSPHODIESTERASE"/>
    <property type="match status" value="1"/>
</dbReference>
<dbReference type="SUPFAM" id="SSF51695">
    <property type="entry name" value="PLC-like phosphodiesterases"/>
    <property type="match status" value="1"/>
</dbReference>
<keyword evidence="1" id="KW-0732">Signal</keyword>
<accession>A0AAD5KBG2</accession>
<reference evidence="2" key="2">
    <citation type="submission" date="2023-02" db="EMBL/GenBank/DDBJ databases">
        <authorList>
            <consortium name="DOE Joint Genome Institute"/>
            <person name="Mondo S.J."/>
            <person name="Chang Y."/>
            <person name="Wang Y."/>
            <person name="Ahrendt S."/>
            <person name="Andreopoulos W."/>
            <person name="Barry K."/>
            <person name="Beard J."/>
            <person name="Benny G.L."/>
            <person name="Blankenship S."/>
            <person name="Bonito G."/>
            <person name="Cuomo C."/>
            <person name="Desiro A."/>
            <person name="Gervers K.A."/>
            <person name="Hundley H."/>
            <person name="Kuo A."/>
            <person name="LaButti K."/>
            <person name="Lang B.F."/>
            <person name="Lipzen A."/>
            <person name="O'Donnell K."/>
            <person name="Pangilinan J."/>
            <person name="Reynolds N."/>
            <person name="Sandor L."/>
            <person name="Smith M.W."/>
            <person name="Tsang A."/>
            <person name="Grigoriev I.V."/>
            <person name="Stajich J.E."/>
            <person name="Spatafora J.W."/>
        </authorList>
    </citation>
    <scope>NUCLEOTIDE SEQUENCE</scope>
    <source>
        <strain evidence="2">RSA 2281</strain>
    </source>
</reference>
<organism evidence="2 3">
    <name type="scientific">Phascolomyces articulosus</name>
    <dbReference type="NCBI Taxonomy" id="60185"/>
    <lineage>
        <taxon>Eukaryota</taxon>
        <taxon>Fungi</taxon>
        <taxon>Fungi incertae sedis</taxon>
        <taxon>Mucoromycota</taxon>
        <taxon>Mucoromycotina</taxon>
        <taxon>Mucoromycetes</taxon>
        <taxon>Mucorales</taxon>
        <taxon>Lichtheimiaceae</taxon>
        <taxon>Phascolomyces</taxon>
    </lineage>
</organism>
<evidence type="ECO:0000256" key="1">
    <source>
        <dbReference type="SAM" id="SignalP"/>
    </source>
</evidence>
<dbReference type="PANTHER" id="PTHR13593">
    <property type="match status" value="1"/>
</dbReference>
<name>A0AAD5KBG2_9FUNG</name>
<dbReference type="GO" id="GO:0006629">
    <property type="term" value="P:lipid metabolic process"/>
    <property type="evidence" value="ECO:0007669"/>
    <property type="project" value="InterPro"/>
</dbReference>
<dbReference type="GO" id="GO:0008081">
    <property type="term" value="F:phosphoric diester hydrolase activity"/>
    <property type="evidence" value="ECO:0007669"/>
    <property type="project" value="InterPro"/>
</dbReference>